<comment type="similarity">
    <text evidence="7 9">Belongs to the Maf family. YceF subfamily.</text>
</comment>
<dbReference type="AlphaFoldDB" id="A0A9X7YN69"/>
<dbReference type="GO" id="GO:0009117">
    <property type="term" value="P:nucleotide metabolic process"/>
    <property type="evidence" value="ECO:0007669"/>
    <property type="project" value="UniProtKB-KW"/>
</dbReference>
<evidence type="ECO:0000313" key="11">
    <source>
        <dbReference type="Proteomes" id="UP000596074"/>
    </source>
</evidence>
<feature type="site" description="Important for substrate specificity" evidence="9">
    <location>
        <position position="152"/>
    </location>
</feature>
<dbReference type="PIRSF" id="PIRSF006305">
    <property type="entry name" value="Maf"/>
    <property type="match status" value="1"/>
</dbReference>
<dbReference type="EMBL" id="CP046056">
    <property type="protein sequence ID" value="QQD23429.1"/>
    <property type="molecule type" value="Genomic_DNA"/>
</dbReference>
<dbReference type="NCBIfam" id="TIGR00172">
    <property type="entry name" value="maf"/>
    <property type="match status" value="1"/>
</dbReference>
<dbReference type="Pfam" id="PF02545">
    <property type="entry name" value="Maf"/>
    <property type="match status" value="1"/>
</dbReference>
<dbReference type="SUPFAM" id="SSF52972">
    <property type="entry name" value="ITPase-like"/>
    <property type="match status" value="1"/>
</dbReference>
<dbReference type="InterPro" id="IPR029001">
    <property type="entry name" value="ITPase-like_fam"/>
</dbReference>
<gene>
    <name evidence="10" type="ORF">GJQ55_02550</name>
</gene>
<comment type="caution">
    <text evidence="9">Lacks conserved residue(s) required for the propagation of feature annotation.</text>
</comment>
<evidence type="ECO:0000256" key="1">
    <source>
        <dbReference type="ARBA" id="ARBA00004496"/>
    </source>
</evidence>
<sequence length="194" mass="21156">MQLLLASSSSYRRELLRRLRIPFDWAAPDIDESALPGEAPADYVQRLACAKAQALRAQFPQHWIIGSDQACVINGTITSKPGTVAKAVAQLQQCSGKTVQFFTGLCLLAPDGQEYCLMEPFAVQFRDLSDAEIRRYVALEQPLDCAGSFKVEGLGINLFAALHGRDPNSLIGLPLIGLLELLRAAGFEPLQLAE</sequence>
<dbReference type="PANTHER" id="PTHR43213:SF10">
    <property type="entry name" value="7-METHYL-GTP PYROPHOSPHATASE"/>
    <property type="match status" value="1"/>
</dbReference>
<accession>A0A9X7YN69</accession>
<organism evidence="10 11">
    <name type="scientific">Venatoribacter cucullus</name>
    <dbReference type="NCBI Taxonomy" id="2661630"/>
    <lineage>
        <taxon>Bacteria</taxon>
        <taxon>Pseudomonadati</taxon>
        <taxon>Pseudomonadota</taxon>
        <taxon>Gammaproteobacteria</taxon>
        <taxon>Oceanospirillales</taxon>
        <taxon>Oceanospirillaceae</taxon>
        <taxon>Venatoribacter</taxon>
    </lineage>
</organism>
<dbReference type="Proteomes" id="UP000596074">
    <property type="component" value="Chromosome"/>
</dbReference>
<evidence type="ECO:0000256" key="6">
    <source>
        <dbReference type="ARBA" id="ARBA00053369"/>
    </source>
</evidence>
<evidence type="ECO:0000256" key="9">
    <source>
        <dbReference type="HAMAP-Rule" id="MF_00528"/>
    </source>
</evidence>
<dbReference type="GO" id="GO:0005737">
    <property type="term" value="C:cytoplasm"/>
    <property type="evidence" value="ECO:0007669"/>
    <property type="project" value="UniProtKB-SubCell"/>
</dbReference>
<feature type="active site" description="Proton acceptor" evidence="9">
    <location>
        <position position="68"/>
    </location>
</feature>
<feature type="site" description="Important for substrate specificity" evidence="9">
    <location>
        <position position="69"/>
    </location>
</feature>
<comment type="cofactor">
    <cofactor evidence="9">
        <name>a divalent metal cation</name>
        <dbReference type="ChEBI" id="CHEBI:60240"/>
    </cofactor>
</comment>
<feature type="site" description="Important for substrate specificity" evidence="9">
    <location>
        <position position="11"/>
    </location>
</feature>
<evidence type="ECO:0000256" key="3">
    <source>
        <dbReference type="ARBA" id="ARBA00022801"/>
    </source>
</evidence>
<evidence type="ECO:0000256" key="4">
    <source>
        <dbReference type="ARBA" id="ARBA00023080"/>
    </source>
</evidence>
<comment type="subcellular location">
    <subcellularLocation>
        <location evidence="1 9">Cytoplasm</location>
    </subcellularLocation>
</comment>
<comment type="catalytic activity">
    <reaction evidence="5 9">
        <text>N(7)-methyl-GTP + H2O = N(7)-methyl-GMP + diphosphate + H(+)</text>
        <dbReference type="Rhea" id="RHEA:58744"/>
        <dbReference type="ChEBI" id="CHEBI:15377"/>
        <dbReference type="ChEBI" id="CHEBI:15378"/>
        <dbReference type="ChEBI" id="CHEBI:33019"/>
        <dbReference type="ChEBI" id="CHEBI:58285"/>
        <dbReference type="ChEBI" id="CHEBI:87133"/>
    </reaction>
</comment>
<dbReference type="RefSeq" id="WP_228345954.1">
    <property type="nucleotide sequence ID" value="NZ_CP046056.1"/>
</dbReference>
<keyword evidence="2 9" id="KW-0963">Cytoplasm</keyword>
<dbReference type="Gene3D" id="3.90.950.10">
    <property type="match status" value="1"/>
</dbReference>
<comment type="function">
    <text evidence="6 9">Nucleoside triphosphate pyrophosphatase that hydrolyzes 7-methyl-GTP (m(7)GTP). May have a dual role in cell division arrest and in preventing the incorporation of modified nucleotides into cellular nucleic acids.</text>
</comment>
<dbReference type="InterPro" id="IPR003697">
    <property type="entry name" value="Maf-like"/>
</dbReference>
<evidence type="ECO:0000256" key="7">
    <source>
        <dbReference type="ARBA" id="ARBA00060749"/>
    </source>
</evidence>
<reference evidence="10 11" key="1">
    <citation type="submission" date="2019-11" db="EMBL/GenBank/DDBJ databases">
        <title>Venatorbacter sp. nov. a predator of Campylobacter and other Gram-negative bacteria.</title>
        <authorList>
            <person name="Saeedi A."/>
            <person name="Cummings N.J."/>
            <person name="Connerton I.F."/>
            <person name="Connerton P.L."/>
        </authorList>
    </citation>
    <scope>NUCLEOTIDE SEQUENCE [LARGE SCALE GENOMIC DNA]</scope>
    <source>
        <strain evidence="10">XL5</strain>
    </source>
</reference>
<dbReference type="EC" id="3.6.1.-" evidence="9"/>
<dbReference type="PANTHER" id="PTHR43213">
    <property type="entry name" value="BIFUNCTIONAL DTTP/UTP PYROPHOSPHATASE/METHYLTRANSFERASE PROTEIN-RELATED"/>
    <property type="match status" value="1"/>
</dbReference>
<protein>
    <recommendedName>
        <fullName evidence="8 9">7-methyl-GTP pyrophosphatase</fullName>
        <shortName evidence="9">m(7)GTP pyrophosphatase</shortName>
        <ecNumber evidence="9">3.6.1.-</ecNumber>
    </recommendedName>
</protein>
<evidence type="ECO:0000256" key="5">
    <source>
        <dbReference type="ARBA" id="ARBA00050213"/>
    </source>
</evidence>
<proteinExistence type="inferred from homology"/>
<dbReference type="GO" id="GO:0047429">
    <property type="term" value="F:nucleoside triphosphate diphosphatase activity"/>
    <property type="evidence" value="ECO:0007669"/>
    <property type="project" value="InterPro"/>
</dbReference>
<evidence type="ECO:0000313" key="10">
    <source>
        <dbReference type="EMBL" id="QQD23429.1"/>
    </source>
</evidence>
<dbReference type="FunFam" id="3.90.950.10:FF:000005">
    <property type="entry name" value="7-methyl-GTP pyrophosphatase"/>
    <property type="match status" value="1"/>
</dbReference>
<keyword evidence="3 9" id="KW-0378">Hydrolase</keyword>
<keyword evidence="4 9" id="KW-0546">Nucleotide metabolism</keyword>
<keyword evidence="11" id="KW-1185">Reference proteome</keyword>
<dbReference type="CDD" id="cd00555">
    <property type="entry name" value="Maf"/>
    <property type="match status" value="1"/>
</dbReference>
<name>A0A9X7YN69_9GAMM</name>
<dbReference type="HAMAP" id="MF_00528">
    <property type="entry name" value="Maf"/>
    <property type="match status" value="1"/>
</dbReference>
<evidence type="ECO:0000256" key="2">
    <source>
        <dbReference type="ARBA" id="ARBA00022490"/>
    </source>
</evidence>
<dbReference type="KEGG" id="vcw:GJQ55_02550"/>
<evidence type="ECO:0000256" key="8">
    <source>
        <dbReference type="ARBA" id="ARBA00068163"/>
    </source>
</evidence>